<dbReference type="InterPro" id="IPR046157">
    <property type="entry name" value="DUF6159"/>
</dbReference>
<keyword evidence="4" id="KW-1185">Reference proteome</keyword>
<dbReference type="STRING" id="29540.C481_18080"/>
<dbReference type="PATRIC" id="fig|29540.5.peg.3682"/>
<dbReference type="Pfam" id="PF19656">
    <property type="entry name" value="DUF6159"/>
    <property type="match status" value="1"/>
</dbReference>
<evidence type="ECO:0000256" key="1">
    <source>
        <dbReference type="SAM" id="MobiDB-lite"/>
    </source>
</evidence>
<feature type="compositionally biased region" description="Polar residues" evidence="1">
    <location>
        <begin position="295"/>
        <end position="316"/>
    </location>
</feature>
<feature type="transmembrane region" description="Helical" evidence="2">
    <location>
        <begin position="242"/>
        <end position="263"/>
    </location>
</feature>
<sequence length="316" mass="33151">MVLQSVFARFRTGFEIAKASFGVLRREKWLLAFPVLYGASWLVGLIGLVGGIVAALFGVGYGMELLEQVTNVAPGSADAAVTVTLVAAAVGFMFVATSIATFFSAALVHAVGTLFTDEPTGIRAGLGGAWESRRTILAWGVVGAAVGLLFRALESQDGLPAQIIRSVAGFAWFAMTFFIVPVIVFQDGSVRDSMRESVGLFRETWGQVGGINLGVGLVLLPPMILTGLAGIGLPVFVLADPWSVLAFTLVPTLLVLGALMVVYQAATGVAKTALYQYAREGTLPPEFDGIDPDTLTRSSGPTGALNQPPNQKSGQI</sequence>
<accession>M0AGL0</accession>
<evidence type="ECO:0008006" key="5">
    <source>
        <dbReference type="Google" id="ProtNLM"/>
    </source>
</evidence>
<feature type="region of interest" description="Disordered" evidence="1">
    <location>
        <begin position="285"/>
        <end position="316"/>
    </location>
</feature>
<keyword evidence="2" id="KW-1133">Transmembrane helix</keyword>
<feature type="transmembrane region" description="Helical" evidence="2">
    <location>
        <begin position="83"/>
        <end position="115"/>
    </location>
</feature>
<dbReference type="AlphaFoldDB" id="M0AGL0"/>
<evidence type="ECO:0000313" key="3">
    <source>
        <dbReference type="EMBL" id="ELY97870.1"/>
    </source>
</evidence>
<gene>
    <name evidence="3" type="ORF">C481_18080</name>
</gene>
<keyword evidence="2" id="KW-0812">Transmembrane</keyword>
<evidence type="ECO:0000256" key="2">
    <source>
        <dbReference type="SAM" id="Phobius"/>
    </source>
</evidence>
<evidence type="ECO:0000313" key="4">
    <source>
        <dbReference type="Proteomes" id="UP000011554"/>
    </source>
</evidence>
<feature type="transmembrane region" description="Helical" evidence="2">
    <location>
        <begin position="211"/>
        <end position="236"/>
    </location>
</feature>
<feature type="transmembrane region" description="Helical" evidence="2">
    <location>
        <begin position="159"/>
        <end position="185"/>
    </location>
</feature>
<feature type="transmembrane region" description="Helical" evidence="2">
    <location>
        <begin position="35"/>
        <end position="63"/>
    </location>
</feature>
<proteinExistence type="predicted"/>
<reference evidence="3 4" key="1">
    <citation type="journal article" date="2014" name="PLoS Genet.">
        <title>Phylogenetically driven sequencing of extremely halophilic archaea reveals strategies for static and dynamic osmo-response.</title>
        <authorList>
            <person name="Becker E.A."/>
            <person name="Seitzer P.M."/>
            <person name="Tritt A."/>
            <person name="Larsen D."/>
            <person name="Krusor M."/>
            <person name="Yao A.I."/>
            <person name="Wu D."/>
            <person name="Madern D."/>
            <person name="Eisen J.A."/>
            <person name="Darling A.E."/>
            <person name="Facciotti M.T."/>
        </authorList>
    </citation>
    <scope>NUCLEOTIDE SEQUENCE [LARGE SCALE GENOMIC DNA]</scope>
    <source>
        <strain evidence="3 4">DSM 12278</strain>
    </source>
</reference>
<organism evidence="3 4">
    <name type="scientific">Natrialba asiatica (strain ATCC 700177 / DSM 12278 / JCM 9576 / FERM P-10747 / NBRC 102637 / 172P1)</name>
    <dbReference type="NCBI Taxonomy" id="29540"/>
    <lineage>
        <taxon>Archaea</taxon>
        <taxon>Methanobacteriati</taxon>
        <taxon>Methanobacteriota</taxon>
        <taxon>Stenosarchaea group</taxon>
        <taxon>Halobacteria</taxon>
        <taxon>Halobacteriales</taxon>
        <taxon>Natrialbaceae</taxon>
        <taxon>Natrialba</taxon>
    </lineage>
</organism>
<dbReference type="RefSeq" id="WP_006110718.1">
    <property type="nucleotide sequence ID" value="NZ_AOIO01000040.1"/>
</dbReference>
<dbReference type="eggNOG" id="arCOG08211">
    <property type="taxonomic scope" value="Archaea"/>
</dbReference>
<comment type="caution">
    <text evidence="3">The sequence shown here is derived from an EMBL/GenBank/DDBJ whole genome shotgun (WGS) entry which is preliminary data.</text>
</comment>
<feature type="transmembrane region" description="Helical" evidence="2">
    <location>
        <begin position="136"/>
        <end position="153"/>
    </location>
</feature>
<name>M0AGL0_NATA1</name>
<dbReference type="OrthoDB" id="163788at2157"/>
<keyword evidence="2" id="KW-0472">Membrane</keyword>
<dbReference type="EMBL" id="AOIO01000040">
    <property type="protein sequence ID" value="ELY97870.1"/>
    <property type="molecule type" value="Genomic_DNA"/>
</dbReference>
<protein>
    <recommendedName>
        <fullName evidence="5">Glycerophosphoryl diester phosphodiesterase membrane domain-containing protein</fullName>
    </recommendedName>
</protein>
<dbReference type="Proteomes" id="UP000011554">
    <property type="component" value="Unassembled WGS sequence"/>
</dbReference>